<proteinExistence type="predicted"/>
<dbReference type="PROSITE" id="PS51257">
    <property type="entry name" value="PROKAR_LIPOPROTEIN"/>
    <property type="match status" value="1"/>
</dbReference>
<accession>A0ABY4W8D7</accession>
<feature type="transmembrane region" description="Helical" evidence="1">
    <location>
        <begin position="122"/>
        <end position="148"/>
    </location>
</feature>
<feature type="transmembrane region" description="Helical" evidence="1">
    <location>
        <begin position="12"/>
        <end position="32"/>
    </location>
</feature>
<dbReference type="EMBL" id="CP098747">
    <property type="protein sequence ID" value="USG63174.1"/>
    <property type="molecule type" value="Genomic_DNA"/>
</dbReference>
<dbReference type="RefSeq" id="WP_251937837.1">
    <property type="nucleotide sequence ID" value="NZ_CP098747.1"/>
</dbReference>
<dbReference type="Proteomes" id="UP001056291">
    <property type="component" value="Chromosome"/>
</dbReference>
<sequence length="157" mass="18255">MSKREAERDYLYMKYFVTMFFFAVACGLVIYAQKDGLKYTLFLVDGDTTMGTVEEFHKFNPRFDFLSYSFTDQYGERHAKTRLVNRNYLSNGEVGGEIEVTFSRRYPDVADPTILVPHLKPAFWLMTVGSAVILLLAISSIFSVLQLVRHRKADRYY</sequence>
<evidence type="ECO:0000313" key="3">
    <source>
        <dbReference type="Proteomes" id="UP001056291"/>
    </source>
</evidence>
<name>A0ABY4W8D7_9PROT</name>
<protein>
    <recommendedName>
        <fullName evidence="4">DUF3592 domain-containing protein</fullName>
    </recommendedName>
</protein>
<reference evidence="2" key="1">
    <citation type="submission" date="2022-06" db="EMBL/GenBank/DDBJ databases">
        <title>Sneathiella actinostolidae sp. nov., isolated from a sea anemonein the Western Pacific Ocean.</title>
        <authorList>
            <person name="Wei M.J."/>
        </authorList>
    </citation>
    <scope>NUCLEOTIDE SEQUENCE</scope>
    <source>
        <strain evidence="2">PHK-P5</strain>
    </source>
</reference>
<evidence type="ECO:0000313" key="2">
    <source>
        <dbReference type="EMBL" id="USG63174.1"/>
    </source>
</evidence>
<keyword evidence="1" id="KW-1133">Transmembrane helix</keyword>
<evidence type="ECO:0008006" key="4">
    <source>
        <dbReference type="Google" id="ProtNLM"/>
    </source>
</evidence>
<keyword evidence="1" id="KW-0472">Membrane</keyword>
<keyword evidence="1" id="KW-0812">Transmembrane</keyword>
<keyword evidence="3" id="KW-1185">Reference proteome</keyword>
<evidence type="ECO:0000256" key="1">
    <source>
        <dbReference type="SAM" id="Phobius"/>
    </source>
</evidence>
<organism evidence="2 3">
    <name type="scientific">Sneathiella marina</name>
    <dbReference type="NCBI Taxonomy" id="2950108"/>
    <lineage>
        <taxon>Bacteria</taxon>
        <taxon>Pseudomonadati</taxon>
        <taxon>Pseudomonadota</taxon>
        <taxon>Alphaproteobacteria</taxon>
        <taxon>Sneathiellales</taxon>
        <taxon>Sneathiellaceae</taxon>
        <taxon>Sneathiella</taxon>
    </lineage>
</organism>
<gene>
    <name evidence="2" type="ORF">NBZ79_09315</name>
</gene>